<dbReference type="InterPro" id="IPR041522">
    <property type="entry name" value="CdaR_GGDEF"/>
</dbReference>
<comment type="subcellular location">
    <subcellularLocation>
        <location evidence="1">Cytoplasm</location>
    </subcellularLocation>
</comment>
<keyword evidence="12" id="KW-1185">Reference proteome</keyword>
<organism evidence="11 12">
    <name type="scientific">Paenibacillus baimaensis</name>
    <dbReference type="NCBI Taxonomy" id="2982185"/>
    <lineage>
        <taxon>Bacteria</taxon>
        <taxon>Bacillati</taxon>
        <taxon>Bacillota</taxon>
        <taxon>Bacilli</taxon>
        <taxon>Bacillales</taxon>
        <taxon>Paenibacillaceae</taxon>
        <taxon>Paenibacillus</taxon>
    </lineage>
</organism>
<keyword evidence="4" id="KW-0902">Two-component regulatory system</keyword>
<dbReference type="InterPro" id="IPR051552">
    <property type="entry name" value="HptR"/>
</dbReference>
<evidence type="ECO:0000313" key="11">
    <source>
        <dbReference type="EMBL" id="MCU6791914.1"/>
    </source>
</evidence>
<dbReference type="Pfam" id="PF12833">
    <property type="entry name" value="HTH_18"/>
    <property type="match status" value="1"/>
</dbReference>
<dbReference type="PROSITE" id="PS50110">
    <property type="entry name" value="RESPONSE_REGULATORY"/>
    <property type="match status" value="1"/>
</dbReference>
<evidence type="ECO:0000256" key="7">
    <source>
        <dbReference type="ARBA" id="ARBA00023163"/>
    </source>
</evidence>
<dbReference type="PANTHER" id="PTHR42713">
    <property type="entry name" value="HISTIDINE KINASE-RELATED"/>
    <property type="match status" value="1"/>
</dbReference>
<evidence type="ECO:0000259" key="9">
    <source>
        <dbReference type="PROSITE" id="PS01124"/>
    </source>
</evidence>
<gene>
    <name evidence="11" type="ORF">OB236_07225</name>
</gene>
<accession>A0ABT2UB97</accession>
<dbReference type="PRINTS" id="PR00032">
    <property type="entry name" value="HTHARAC"/>
</dbReference>
<keyword evidence="3 8" id="KW-0597">Phosphoprotein</keyword>
<dbReference type="Pfam" id="PF00072">
    <property type="entry name" value="Response_reg"/>
    <property type="match status" value="1"/>
</dbReference>
<keyword evidence="5" id="KW-0805">Transcription regulation</keyword>
<dbReference type="Pfam" id="PF17853">
    <property type="entry name" value="GGDEF_2"/>
    <property type="match status" value="1"/>
</dbReference>
<evidence type="ECO:0000256" key="3">
    <source>
        <dbReference type="ARBA" id="ARBA00022553"/>
    </source>
</evidence>
<dbReference type="InterPro" id="IPR020449">
    <property type="entry name" value="Tscrpt_reg_AraC-type_HTH"/>
</dbReference>
<keyword evidence="2" id="KW-0963">Cytoplasm</keyword>
<dbReference type="EMBL" id="JAOQIO010000016">
    <property type="protein sequence ID" value="MCU6791914.1"/>
    <property type="molecule type" value="Genomic_DNA"/>
</dbReference>
<sequence>MTSNCYRVMIVDDEYYFRKLLIHLIDWTQLGYVIEDEAENGSQALELAHNHHYDLIIVDINMPGITGLDFVEALRTASIEAKVIFITSYDIFEYARAAVSLGASYYLLKPIDEDELMKALVEIRGDLDRELEDTDYLITLKEQAERAKPLIKDQFVRQLLLHEPSVQPEILERQAEYYHIPISPIYVVIVAEIDHLNHRFNKEEERQLWRFAVKNILQESLETGGAYCEVIDGEDNHVVVLTGFQQITDSELYTLCEHARTFIDHRMKLRITLAFGQTYESLSQVHLSYSESVHALKQKFINGGNQVIAYTHDHINSEDTIFSPPLNRVEWLRVIRQRNREEVVLKVDESCMELINNRASKETALFVLMECISLGNTAILEQGGTLPIGWMTDRHPLFRQMHGLETVTSMQQWLVTFFDDIVFRELDDQLPRRRGSDIVIKATEYIEKQFSQESVTLQQAARELSVNPSYLSHIFKKETGKSFIEFLTDVRLDKAMELLKDVPHGTSVSLKIVDVSQSVGYADPYYFSRCFKKKFGVVPSKILL</sequence>
<keyword evidence="7" id="KW-0804">Transcription</keyword>
<dbReference type="SUPFAM" id="SSF52172">
    <property type="entry name" value="CheY-like"/>
    <property type="match status" value="1"/>
</dbReference>
<evidence type="ECO:0000256" key="2">
    <source>
        <dbReference type="ARBA" id="ARBA00022490"/>
    </source>
</evidence>
<dbReference type="SMART" id="SM00448">
    <property type="entry name" value="REC"/>
    <property type="match status" value="1"/>
</dbReference>
<dbReference type="PROSITE" id="PS01124">
    <property type="entry name" value="HTH_ARAC_FAMILY_2"/>
    <property type="match status" value="1"/>
</dbReference>
<evidence type="ECO:0000256" key="6">
    <source>
        <dbReference type="ARBA" id="ARBA00023125"/>
    </source>
</evidence>
<name>A0ABT2UB97_9BACL</name>
<keyword evidence="6" id="KW-0238">DNA-binding</keyword>
<dbReference type="Gene3D" id="3.40.50.2300">
    <property type="match status" value="1"/>
</dbReference>
<evidence type="ECO:0000256" key="5">
    <source>
        <dbReference type="ARBA" id="ARBA00023015"/>
    </source>
</evidence>
<dbReference type="RefSeq" id="WP_262683337.1">
    <property type="nucleotide sequence ID" value="NZ_JAOQIO010000016.1"/>
</dbReference>
<feature type="domain" description="HTH araC/xylS-type" evidence="9">
    <location>
        <begin position="440"/>
        <end position="544"/>
    </location>
</feature>
<reference evidence="11 12" key="1">
    <citation type="submission" date="2022-09" db="EMBL/GenBank/DDBJ databases">
        <authorList>
            <person name="Han X.L."/>
            <person name="Wang Q."/>
            <person name="Lu T."/>
        </authorList>
    </citation>
    <scope>NUCLEOTIDE SEQUENCE [LARGE SCALE GENOMIC DNA]</scope>
    <source>
        <strain evidence="11 12">WQ 127069</strain>
    </source>
</reference>
<evidence type="ECO:0000256" key="1">
    <source>
        <dbReference type="ARBA" id="ARBA00004496"/>
    </source>
</evidence>
<evidence type="ECO:0000256" key="4">
    <source>
        <dbReference type="ARBA" id="ARBA00023012"/>
    </source>
</evidence>
<protein>
    <submittedName>
        <fullName evidence="11">Response regulator</fullName>
    </submittedName>
</protein>
<feature type="domain" description="Response regulatory" evidence="10">
    <location>
        <begin position="7"/>
        <end position="124"/>
    </location>
</feature>
<dbReference type="SUPFAM" id="SSF46689">
    <property type="entry name" value="Homeodomain-like"/>
    <property type="match status" value="2"/>
</dbReference>
<dbReference type="Gene3D" id="1.10.10.60">
    <property type="entry name" value="Homeodomain-like"/>
    <property type="match status" value="2"/>
</dbReference>
<dbReference type="CDD" id="cd17536">
    <property type="entry name" value="REC_YesN-like"/>
    <property type="match status" value="1"/>
</dbReference>
<evidence type="ECO:0000313" key="12">
    <source>
        <dbReference type="Proteomes" id="UP001652445"/>
    </source>
</evidence>
<dbReference type="InterPro" id="IPR009057">
    <property type="entry name" value="Homeodomain-like_sf"/>
</dbReference>
<evidence type="ECO:0000256" key="8">
    <source>
        <dbReference type="PROSITE-ProRule" id="PRU00169"/>
    </source>
</evidence>
<dbReference type="Proteomes" id="UP001652445">
    <property type="component" value="Unassembled WGS sequence"/>
</dbReference>
<feature type="modified residue" description="4-aspartylphosphate" evidence="8">
    <location>
        <position position="59"/>
    </location>
</feature>
<dbReference type="SMART" id="SM00342">
    <property type="entry name" value="HTH_ARAC"/>
    <property type="match status" value="1"/>
</dbReference>
<dbReference type="PANTHER" id="PTHR42713:SF3">
    <property type="entry name" value="TRANSCRIPTIONAL REGULATORY PROTEIN HPTR"/>
    <property type="match status" value="1"/>
</dbReference>
<proteinExistence type="predicted"/>
<dbReference type="InterPro" id="IPR001789">
    <property type="entry name" value="Sig_transdc_resp-reg_receiver"/>
</dbReference>
<evidence type="ECO:0000259" key="10">
    <source>
        <dbReference type="PROSITE" id="PS50110"/>
    </source>
</evidence>
<comment type="caution">
    <text evidence="11">The sequence shown here is derived from an EMBL/GenBank/DDBJ whole genome shotgun (WGS) entry which is preliminary data.</text>
</comment>
<dbReference type="InterPro" id="IPR011006">
    <property type="entry name" value="CheY-like_superfamily"/>
</dbReference>
<dbReference type="InterPro" id="IPR018060">
    <property type="entry name" value="HTH_AraC"/>
</dbReference>